<name>A0A0A9FMW9_ARUDO</name>
<protein>
    <submittedName>
        <fullName evidence="1">Uncharacterized protein</fullName>
    </submittedName>
</protein>
<reference evidence="1" key="1">
    <citation type="submission" date="2014-09" db="EMBL/GenBank/DDBJ databases">
        <authorList>
            <person name="Magalhaes I.L.F."/>
            <person name="Oliveira U."/>
            <person name="Santos F.R."/>
            <person name="Vidigal T.H.D.A."/>
            <person name="Brescovit A.D."/>
            <person name="Santos A.J."/>
        </authorList>
    </citation>
    <scope>NUCLEOTIDE SEQUENCE</scope>
    <source>
        <tissue evidence="1">Shoot tissue taken approximately 20 cm above the soil surface</tissue>
    </source>
</reference>
<accession>A0A0A9FMW9</accession>
<evidence type="ECO:0000313" key="1">
    <source>
        <dbReference type="EMBL" id="JAE09643.1"/>
    </source>
</evidence>
<proteinExistence type="predicted"/>
<sequence length="15" mass="1605">MGVTYLNGTSDKDFG</sequence>
<organism evidence="1">
    <name type="scientific">Arundo donax</name>
    <name type="common">Giant reed</name>
    <name type="synonym">Donax arundinaceus</name>
    <dbReference type="NCBI Taxonomy" id="35708"/>
    <lineage>
        <taxon>Eukaryota</taxon>
        <taxon>Viridiplantae</taxon>
        <taxon>Streptophyta</taxon>
        <taxon>Embryophyta</taxon>
        <taxon>Tracheophyta</taxon>
        <taxon>Spermatophyta</taxon>
        <taxon>Magnoliopsida</taxon>
        <taxon>Liliopsida</taxon>
        <taxon>Poales</taxon>
        <taxon>Poaceae</taxon>
        <taxon>PACMAD clade</taxon>
        <taxon>Arundinoideae</taxon>
        <taxon>Arundineae</taxon>
        <taxon>Arundo</taxon>
    </lineage>
</organism>
<dbReference type="EMBL" id="GBRH01188253">
    <property type="protein sequence ID" value="JAE09643.1"/>
    <property type="molecule type" value="Transcribed_RNA"/>
</dbReference>
<reference evidence="1" key="2">
    <citation type="journal article" date="2015" name="Data Brief">
        <title>Shoot transcriptome of the giant reed, Arundo donax.</title>
        <authorList>
            <person name="Barrero R.A."/>
            <person name="Guerrero F.D."/>
            <person name="Moolhuijzen P."/>
            <person name="Goolsby J.A."/>
            <person name="Tidwell J."/>
            <person name="Bellgard S.E."/>
            <person name="Bellgard M.I."/>
        </authorList>
    </citation>
    <scope>NUCLEOTIDE SEQUENCE</scope>
    <source>
        <tissue evidence="1">Shoot tissue taken approximately 20 cm above the soil surface</tissue>
    </source>
</reference>